<feature type="compositionally biased region" description="Basic and acidic residues" evidence="1">
    <location>
        <begin position="1"/>
        <end position="13"/>
    </location>
</feature>
<evidence type="ECO:0000256" key="1">
    <source>
        <dbReference type="SAM" id="MobiDB-lite"/>
    </source>
</evidence>
<reference evidence="2" key="1">
    <citation type="submission" date="2023-10" db="EMBL/GenBank/DDBJ databases">
        <authorList>
            <person name="Chen Y."/>
            <person name="Shah S."/>
            <person name="Dougan E. K."/>
            <person name="Thang M."/>
            <person name="Chan C."/>
        </authorList>
    </citation>
    <scope>NUCLEOTIDE SEQUENCE [LARGE SCALE GENOMIC DNA]</scope>
</reference>
<evidence type="ECO:0000313" key="3">
    <source>
        <dbReference type="Proteomes" id="UP001189429"/>
    </source>
</evidence>
<evidence type="ECO:0000313" key="2">
    <source>
        <dbReference type="EMBL" id="CAK0840307.1"/>
    </source>
</evidence>
<sequence length="51" mass="5456">GHHGSGGEHEHGERRRHRSRGWTSASWAEPREGPHPGSAGRAVPVVGLPSE</sequence>
<name>A0ABN9T5L1_9DINO</name>
<protein>
    <submittedName>
        <fullName evidence="2">Uncharacterized protein</fullName>
    </submittedName>
</protein>
<organism evidence="2 3">
    <name type="scientific">Prorocentrum cordatum</name>
    <dbReference type="NCBI Taxonomy" id="2364126"/>
    <lineage>
        <taxon>Eukaryota</taxon>
        <taxon>Sar</taxon>
        <taxon>Alveolata</taxon>
        <taxon>Dinophyceae</taxon>
        <taxon>Prorocentrales</taxon>
        <taxon>Prorocentraceae</taxon>
        <taxon>Prorocentrum</taxon>
    </lineage>
</organism>
<dbReference type="EMBL" id="CAUYUJ010014369">
    <property type="protein sequence ID" value="CAK0840307.1"/>
    <property type="molecule type" value="Genomic_DNA"/>
</dbReference>
<proteinExistence type="predicted"/>
<feature type="non-terminal residue" evidence="2">
    <location>
        <position position="51"/>
    </location>
</feature>
<comment type="caution">
    <text evidence="2">The sequence shown here is derived from an EMBL/GenBank/DDBJ whole genome shotgun (WGS) entry which is preliminary data.</text>
</comment>
<feature type="region of interest" description="Disordered" evidence="1">
    <location>
        <begin position="1"/>
        <end position="51"/>
    </location>
</feature>
<keyword evidence="3" id="KW-1185">Reference proteome</keyword>
<gene>
    <name evidence="2" type="ORF">PCOR1329_LOCUS35777</name>
</gene>
<accession>A0ABN9T5L1</accession>
<feature type="non-terminal residue" evidence="2">
    <location>
        <position position="1"/>
    </location>
</feature>
<dbReference type="Proteomes" id="UP001189429">
    <property type="component" value="Unassembled WGS sequence"/>
</dbReference>